<dbReference type="Gene3D" id="3.40.50.300">
    <property type="entry name" value="P-loop containing nucleotide triphosphate hydrolases"/>
    <property type="match status" value="1"/>
</dbReference>
<evidence type="ECO:0000313" key="4">
    <source>
        <dbReference type="EMBL" id="CAA9272430.1"/>
    </source>
</evidence>
<dbReference type="Gene3D" id="3.30.450.380">
    <property type="match status" value="1"/>
</dbReference>
<feature type="non-terminal residue" evidence="4">
    <location>
        <position position="335"/>
    </location>
</feature>
<dbReference type="InterPro" id="IPR027417">
    <property type="entry name" value="P-loop_NTPase"/>
</dbReference>
<dbReference type="PANTHER" id="PTHR30486:SF15">
    <property type="entry name" value="TYPE II_IV SECRETION SYSTEM ATPASE"/>
    <property type="match status" value="1"/>
</dbReference>
<evidence type="ECO:0000259" key="3">
    <source>
        <dbReference type="Pfam" id="PF00437"/>
    </source>
</evidence>
<dbReference type="EMBL" id="CADCTR010000926">
    <property type="protein sequence ID" value="CAA9272430.1"/>
    <property type="molecule type" value="Genomic_DNA"/>
</dbReference>
<organism evidence="4">
    <name type="scientific">uncultured Chloroflexia bacterium</name>
    <dbReference type="NCBI Taxonomy" id="1672391"/>
    <lineage>
        <taxon>Bacteria</taxon>
        <taxon>Bacillati</taxon>
        <taxon>Chloroflexota</taxon>
        <taxon>Chloroflexia</taxon>
        <taxon>environmental samples</taxon>
    </lineage>
</organism>
<reference evidence="4" key="1">
    <citation type="submission" date="2020-02" db="EMBL/GenBank/DDBJ databases">
        <authorList>
            <person name="Meier V. D."/>
        </authorList>
    </citation>
    <scope>NUCLEOTIDE SEQUENCE</scope>
    <source>
        <strain evidence="4">AVDCRST_MAG93</strain>
    </source>
</reference>
<dbReference type="InterPro" id="IPR050921">
    <property type="entry name" value="T4SS_GSP_E_ATPase"/>
</dbReference>
<dbReference type="PANTHER" id="PTHR30486">
    <property type="entry name" value="TWITCHING MOTILITY PROTEIN PILT"/>
    <property type="match status" value="1"/>
</dbReference>
<dbReference type="GO" id="GO:0016887">
    <property type="term" value="F:ATP hydrolysis activity"/>
    <property type="evidence" value="ECO:0007669"/>
    <property type="project" value="InterPro"/>
</dbReference>
<dbReference type="Pfam" id="PF00437">
    <property type="entry name" value="T2SSE"/>
    <property type="match status" value="1"/>
</dbReference>
<feature type="domain" description="Bacterial type II secretion system protein E" evidence="3">
    <location>
        <begin position="114"/>
        <end position="334"/>
    </location>
</feature>
<accession>A0A6J4JBR8</accession>
<evidence type="ECO:0000256" key="1">
    <source>
        <dbReference type="ARBA" id="ARBA00006611"/>
    </source>
</evidence>
<dbReference type="AlphaFoldDB" id="A0A6J4JBR8"/>
<name>A0A6J4JBR8_9CHLR</name>
<comment type="similarity">
    <text evidence="1">Belongs to the GSP E family.</text>
</comment>
<sequence length="335" mass="37363">MPRFRARIAGDGASAPPVMERPPVVQPIVKRVSSQNDATPLSMPQTDDEITLVARVQSRLLNQFDMRFEAETRDVERLQRHISHAVDAVLEEDNIVLPESERQRIQRKVRAEVTGYGPLEDLLDDETVSEIMVNSPTELYVERAGTLHESAIRFNDEAHLRRVIDRIVAPLGRRVNESSPMVDARLPDGSRVNIVIQPIALKGATLTIRKFASKPLTPEDLVQRGAVTAEVMEFLRICVLGRMNVVVTGGTGAGKTTLLNVLSRFIPDNERIITIENAAELQLQQRHVVTLESRPANIEGKGEISIRDLVVNALRMRPNRIVVGECRSGETLDML</sequence>
<evidence type="ECO:0000256" key="2">
    <source>
        <dbReference type="SAM" id="MobiDB-lite"/>
    </source>
</evidence>
<gene>
    <name evidence="4" type="ORF">AVDCRST_MAG93-2701</name>
</gene>
<dbReference type="InterPro" id="IPR001482">
    <property type="entry name" value="T2SS/T4SS_dom"/>
</dbReference>
<keyword evidence="4" id="KW-0378">Hydrolase</keyword>
<protein>
    <submittedName>
        <fullName evidence="4">Type II/IV secretion system ATP hydrolase TadA/VirB11/CpaF, TadA subfamily</fullName>
    </submittedName>
</protein>
<dbReference type="SUPFAM" id="SSF52540">
    <property type="entry name" value="P-loop containing nucleoside triphosphate hydrolases"/>
    <property type="match status" value="1"/>
</dbReference>
<proteinExistence type="inferred from homology"/>
<feature type="region of interest" description="Disordered" evidence="2">
    <location>
        <begin position="1"/>
        <end position="20"/>
    </location>
</feature>